<organism evidence="2 3">
    <name type="scientific">Zingiber officinale</name>
    <name type="common">Ginger</name>
    <name type="synonym">Amomum zingiber</name>
    <dbReference type="NCBI Taxonomy" id="94328"/>
    <lineage>
        <taxon>Eukaryota</taxon>
        <taxon>Viridiplantae</taxon>
        <taxon>Streptophyta</taxon>
        <taxon>Embryophyta</taxon>
        <taxon>Tracheophyta</taxon>
        <taxon>Spermatophyta</taxon>
        <taxon>Magnoliopsida</taxon>
        <taxon>Liliopsida</taxon>
        <taxon>Zingiberales</taxon>
        <taxon>Zingiberaceae</taxon>
        <taxon>Zingiber</taxon>
    </lineage>
</organism>
<feature type="compositionally biased region" description="Pro residues" evidence="1">
    <location>
        <begin position="30"/>
        <end position="43"/>
    </location>
</feature>
<evidence type="ECO:0000313" key="3">
    <source>
        <dbReference type="Proteomes" id="UP000734854"/>
    </source>
</evidence>
<reference evidence="2 3" key="1">
    <citation type="submission" date="2020-08" db="EMBL/GenBank/DDBJ databases">
        <title>Plant Genome Project.</title>
        <authorList>
            <person name="Zhang R.-G."/>
        </authorList>
    </citation>
    <scope>NUCLEOTIDE SEQUENCE [LARGE SCALE GENOMIC DNA]</scope>
    <source>
        <tissue evidence="2">Rhizome</tissue>
    </source>
</reference>
<feature type="region of interest" description="Disordered" evidence="1">
    <location>
        <begin position="30"/>
        <end position="72"/>
    </location>
</feature>
<feature type="compositionally biased region" description="Basic residues" evidence="1">
    <location>
        <begin position="105"/>
        <end position="114"/>
    </location>
</feature>
<dbReference type="OrthoDB" id="1911878at2759"/>
<evidence type="ECO:0000256" key="1">
    <source>
        <dbReference type="SAM" id="MobiDB-lite"/>
    </source>
</evidence>
<feature type="compositionally biased region" description="Low complexity" evidence="1">
    <location>
        <begin position="87"/>
        <end position="98"/>
    </location>
</feature>
<dbReference type="InterPro" id="IPR012881">
    <property type="entry name" value="DUF1685"/>
</dbReference>
<dbReference type="Proteomes" id="UP000734854">
    <property type="component" value="Unassembled WGS sequence"/>
</dbReference>
<feature type="region of interest" description="Disordered" evidence="1">
    <location>
        <begin position="87"/>
        <end position="114"/>
    </location>
</feature>
<dbReference type="EMBL" id="JACMSC010000004">
    <property type="protein sequence ID" value="KAG6523522.1"/>
    <property type="molecule type" value="Genomic_DNA"/>
</dbReference>
<dbReference type="PANTHER" id="PTHR33785:SF2">
    <property type="entry name" value="DUF1685 DOMAIN-CONTAINING PROTEIN"/>
    <property type="match status" value="1"/>
</dbReference>
<sequence length="218" mass="24068">MPLIPSTMEDAAAHVLHLLDLYWFRQQILLPPPPPPPPPPPADPRPRQPLRLRRTLSHESAPAPSASLAIQPPQLRAILSRKEAPPEALFPAPPAAHAKGNGDRRQKRRRLRRTKSKSLTDLEFEELKGLIDLGFAFSHEEADPRLLEIVPGLRRNKAGDAPGSVSVARPYLSEAWETRPEADLLNNWRFQAAAAGGGVNLKDQLKSWAHAVASAIVR</sequence>
<protein>
    <recommendedName>
        <fullName evidence="4">DUF1685 family protein</fullName>
    </recommendedName>
</protein>
<proteinExistence type="predicted"/>
<gene>
    <name evidence="2" type="ORF">ZIOFF_013383</name>
</gene>
<dbReference type="AlphaFoldDB" id="A0A8J5HZI0"/>
<evidence type="ECO:0008006" key="4">
    <source>
        <dbReference type="Google" id="ProtNLM"/>
    </source>
</evidence>
<evidence type="ECO:0000313" key="2">
    <source>
        <dbReference type="EMBL" id="KAG6523522.1"/>
    </source>
</evidence>
<accession>A0A8J5HZI0</accession>
<dbReference type="PANTHER" id="PTHR33785">
    <property type="entry name" value="OS06G0550800 PROTEIN"/>
    <property type="match status" value="1"/>
</dbReference>
<dbReference type="Pfam" id="PF07939">
    <property type="entry name" value="DUF1685"/>
    <property type="match status" value="1"/>
</dbReference>
<name>A0A8J5HZI0_ZINOF</name>
<comment type="caution">
    <text evidence="2">The sequence shown here is derived from an EMBL/GenBank/DDBJ whole genome shotgun (WGS) entry which is preliminary data.</text>
</comment>
<keyword evidence="3" id="KW-1185">Reference proteome</keyword>